<dbReference type="EMBL" id="JAODUP010000131">
    <property type="protein sequence ID" value="KAK2160526.1"/>
    <property type="molecule type" value="Genomic_DNA"/>
</dbReference>
<keyword evidence="8" id="KW-0472">Membrane</keyword>
<feature type="domain" description="Cadherin" evidence="11">
    <location>
        <begin position="122"/>
        <end position="228"/>
    </location>
</feature>
<reference evidence="12" key="1">
    <citation type="journal article" date="2023" name="Mol. Biol. Evol.">
        <title>Third-Generation Sequencing Reveals the Adaptive Role of the Epigenome in Three Deep-Sea Polychaetes.</title>
        <authorList>
            <person name="Perez M."/>
            <person name="Aroh O."/>
            <person name="Sun Y."/>
            <person name="Lan Y."/>
            <person name="Juniper S.K."/>
            <person name="Young C.R."/>
            <person name="Angers B."/>
            <person name="Qian P.Y."/>
        </authorList>
    </citation>
    <scope>NUCLEOTIDE SEQUENCE</scope>
    <source>
        <strain evidence="12">P08H-3</strain>
    </source>
</reference>
<evidence type="ECO:0000313" key="12">
    <source>
        <dbReference type="EMBL" id="KAK2160526.1"/>
    </source>
</evidence>
<evidence type="ECO:0000256" key="6">
    <source>
        <dbReference type="ARBA" id="ARBA00022889"/>
    </source>
</evidence>
<dbReference type="InterPro" id="IPR002126">
    <property type="entry name" value="Cadherin-like_dom"/>
</dbReference>
<dbReference type="Gene3D" id="2.60.40.60">
    <property type="entry name" value="Cadherins"/>
    <property type="match status" value="7"/>
</dbReference>
<proteinExistence type="predicted"/>
<comment type="caution">
    <text evidence="12">The sequence shown here is derived from an EMBL/GenBank/DDBJ whole genome shotgun (WGS) entry which is preliminary data.</text>
</comment>
<feature type="domain" description="Cadherin" evidence="11">
    <location>
        <begin position="458"/>
        <end position="553"/>
    </location>
</feature>
<protein>
    <recommendedName>
        <fullName evidence="11">Cadherin domain-containing protein</fullName>
    </recommendedName>
</protein>
<keyword evidence="5 10" id="KW-0106">Calcium</keyword>
<dbReference type="Pfam" id="PF00028">
    <property type="entry name" value="Cadherin"/>
    <property type="match status" value="5"/>
</dbReference>
<dbReference type="AlphaFoldDB" id="A0AAD9NA10"/>
<evidence type="ECO:0000256" key="1">
    <source>
        <dbReference type="ARBA" id="ARBA00004479"/>
    </source>
</evidence>
<evidence type="ECO:0000256" key="7">
    <source>
        <dbReference type="ARBA" id="ARBA00022989"/>
    </source>
</evidence>
<gene>
    <name evidence="12" type="ORF">LSH36_131g01042</name>
</gene>
<dbReference type="PROSITE" id="PS00232">
    <property type="entry name" value="CADHERIN_1"/>
    <property type="match status" value="3"/>
</dbReference>
<keyword evidence="2" id="KW-0812">Transmembrane</keyword>
<keyword evidence="6" id="KW-0130">Cell adhesion</keyword>
<dbReference type="GO" id="GO:0005509">
    <property type="term" value="F:calcium ion binding"/>
    <property type="evidence" value="ECO:0007669"/>
    <property type="project" value="UniProtKB-UniRule"/>
</dbReference>
<sequence>MPAVSIGTPVDTVNARDPDVGSAIRYSIDPGSITAKDKSGKPVQSTFPVDYMTLFTINRFSGMISTNGKLDRDYVAEVSFTVKAEDINGQTTHRQIGTADVIITIRSTRDSDLTFREPWTSENPVIEVLIPEEDPAGTLVTTMIATDPELGLQVNDYRKVPESDPQSFFIVVRQTGQVFLNKRMDFENPNTKQKSFRVEAYTQPPNVRSAMATVTVTTTDINDHEPKFLESQYIFDASEALNPGSQIGVVLATDDDSQKFGQITYSLSGMGSEVFHIDPEMGEIQIAENHKLDRETVGNYYLIVQAKDQGGKYTEVPLQIRVLDENDNKPVFTSPEYNMYTLEYVGPLTSLGQVHANDADEDVNGAVTYRILNGNEPVNSDGTKLEDLFMIETITGIIRSLVPMDGYARDYPYSLTIEAQDGGSPTGKSKAVTIAQIHISDVVIHDGRPVISFPLEDGLVITVPEIIATDSDFGPEGQLEIGFDPNEALAEDHSFFKIDPDSGLITIKNDLDRELKESYQLLVYVKDKGSPPNVVTRKMTVRVTDVNDNSPSFINTKNCPDLYIDNPLYASVEEESPVGTYVTTTQACDPDQPPYNTIYYFIVCGNQLSDDATAFKIDKNTGVITTNSILDREQIPEFKLCVFASSVENPNITIIGESNRQRRKRETTQDPDLLTVIVTLEDINDNGPVFPTNPDRENLVTGLPSNLPYGSDVVQMEAVDPDNQPDFEYSIVSITFTDDRQKTKPVGIDNFIIDKDTGMIRTGRENYEKYRGGSFRVMVDATDSERKMASTYLIIYVLSPGQRLRFRFRETPQAVNNWYSDFISQMNTYLKPEQTVIKADTLKHAIDYEGKAIYDGTDVCFHMLQNNQVMGQRHARVLLDSLDTNRDVIVLYDKYNMTGLDACEPHVTTIWWSDVVVDPVTVAPPNYGFEWQEEVVKMN</sequence>
<dbReference type="PROSITE" id="PS50268">
    <property type="entry name" value="CADHERIN_2"/>
    <property type="match status" value="7"/>
</dbReference>
<comment type="subcellular location">
    <subcellularLocation>
        <location evidence="1">Membrane</location>
        <topology evidence="1">Single-pass type I membrane protein</topology>
    </subcellularLocation>
</comment>
<dbReference type="GO" id="GO:0005886">
    <property type="term" value="C:plasma membrane"/>
    <property type="evidence" value="ECO:0007669"/>
    <property type="project" value="InterPro"/>
</dbReference>
<dbReference type="InterPro" id="IPR015919">
    <property type="entry name" value="Cadherin-like_sf"/>
</dbReference>
<evidence type="ECO:0000256" key="10">
    <source>
        <dbReference type="PROSITE-ProRule" id="PRU00043"/>
    </source>
</evidence>
<dbReference type="PANTHER" id="PTHR24026">
    <property type="entry name" value="FAT ATYPICAL CADHERIN-RELATED"/>
    <property type="match status" value="1"/>
</dbReference>
<keyword evidence="13" id="KW-1185">Reference proteome</keyword>
<feature type="domain" description="Cadherin" evidence="11">
    <location>
        <begin position="703"/>
        <end position="814"/>
    </location>
</feature>
<dbReference type="CDD" id="cd11304">
    <property type="entry name" value="Cadherin_repeat"/>
    <property type="match status" value="7"/>
</dbReference>
<dbReference type="InterPro" id="IPR020894">
    <property type="entry name" value="Cadherin_CS"/>
</dbReference>
<organism evidence="12 13">
    <name type="scientific">Paralvinella palmiformis</name>
    <dbReference type="NCBI Taxonomy" id="53620"/>
    <lineage>
        <taxon>Eukaryota</taxon>
        <taxon>Metazoa</taxon>
        <taxon>Spiralia</taxon>
        <taxon>Lophotrochozoa</taxon>
        <taxon>Annelida</taxon>
        <taxon>Polychaeta</taxon>
        <taxon>Sedentaria</taxon>
        <taxon>Canalipalpata</taxon>
        <taxon>Terebellida</taxon>
        <taxon>Terebelliformia</taxon>
        <taxon>Alvinellidae</taxon>
        <taxon>Paralvinella</taxon>
    </lineage>
</organism>
<feature type="domain" description="Cadherin" evidence="11">
    <location>
        <begin position="229"/>
        <end position="332"/>
    </location>
</feature>
<accession>A0AAD9NA10</accession>
<dbReference type="PANTHER" id="PTHR24026:SF136">
    <property type="entry name" value="PROTOCADHERIN-23"/>
    <property type="match status" value="1"/>
</dbReference>
<evidence type="ECO:0000256" key="5">
    <source>
        <dbReference type="ARBA" id="ARBA00022837"/>
    </source>
</evidence>
<dbReference type="SUPFAM" id="SSF49313">
    <property type="entry name" value="Cadherin-like"/>
    <property type="match status" value="7"/>
</dbReference>
<keyword evidence="7" id="KW-1133">Transmembrane helix</keyword>
<evidence type="ECO:0000256" key="8">
    <source>
        <dbReference type="ARBA" id="ARBA00023136"/>
    </source>
</evidence>
<evidence type="ECO:0000256" key="4">
    <source>
        <dbReference type="ARBA" id="ARBA00022737"/>
    </source>
</evidence>
<feature type="domain" description="Cadherin" evidence="11">
    <location>
        <begin position="564"/>
        <end position="690"/>
    </location>
</feature>
<dbReference type="GO" id="GO:0007156">
    <property type="term" value="P:homophilic cell adhesion via plasma membrane adhesion molecules"/>
    <property type="evidence" value="ECO:0007669"/>
    <property type="project" value="InterPro"/>
</dbReference>
<keyword evidence="3" id="KW-0732">Signal</keyword>
<keyword evidence="4" id="KW-0677">Repeat</keyword>
<name>A0AAD9NA10_9ANNE</name>
<feature type="domain" description="Cadherin" evidence="11">
    <location>
        <begin position="7"/>
        <end position="126"/>
    </location>
</feature>
<keyword evidence="9" id="KW-0325">Glycoprotein</keyword>
<dbReference type="FunFam" id="2.60.40.60:FF:000118">
    <property type="entry name" value="protocadherin Fat 4"/>
    <property type="match status" value="1"/>
</dbReference>
<evidence type="ECO:0000256" key="9">
    <source>
        <dbReference type="ARBA" id="ARBA00023180"/>
    </source>
</evidence>
<dbReference type="SMART" id="SM00112">
    <property type="entry name" value="CA"/>
    <property type="match status" value="7"/>
</dbReference>
<evidence type="ECO:0000313" key="13">
    <source>
        <dbReference type="Proteomes" id="UP001208570"/>
    </source>
</evidence>
<evidence type="ECO:0000256" key="3">
    <source>
        <dbReference type="ARBA" id="ARBA00022729"/>
    </source>
</evidence>
<dbReference type="Proteomes" id="UP001208570">
    <property type="component" value="Unassembled WGS sequence"/>
</dbReference>
<evidence type="ECO:0000259" key="11">
    <source>
        <dbReference type="PROSITE" id="PS50268"/>
    </source>
</evidence>
<dbReference type="FunFam" id="2.60.40.60:FF:000092">
    <property type="entry name" value="Protocadherin 8"/>
    <property type="match status" value="1"/>
</dbReference>
<feature type="domain" description="Cadherin" evidence="11">
    <location>
        <begin position="333"/>
        <end position="451"/>
    </location>
</feature>
<evidence type="ECO:0000256" key="2">
    <source>
        <dbReference type="ARBA" id="ARBA00022692"/>
    </source>
</evidence>
<dbReference type="PRINTS" id="PR00205">
    <property type="entry name" value="CADHERIN"/>
</dbReference>